<keyword evidence="1" id="KW-0472">Membrane</keyword>
<feature type="transmembrane region" description="Helical" evidence="1">
    <location>
        <begin position="12"/>
        <end position="30"/>
    </location>
</feature>
<keyword evidence="1" id="KW-1133">Transmembrane helix</keyword>
<dbReference type="AlphaFoldDB" id="A0A0F9V075"/>
<gene>
    <name evidence="2" type="ORF">LCGC14_0543520</name>
</gene>
<evidence type="ECO:0000313" key="2">
    <source>
        <dbReference type="EMBL" id="KKN59253.1"/>
    </source>
</evidence>
<feature type="transmembrane region" description="Helical" evidence="1">
    <location>
        <begin position="42"/>
        <end position="60"/>
    </location>
</feature>
<reference evidence="2" key="1">
    <citation type="journal article" date="2015" name="Nature">
        <title>Complex archaea that bridge the gap between prokaryotes and eukaryotes.</title>
        <authorList>
            <person name="Spang A."/>
            <person name="Saw J.H."/>
            <person name="Jorgensen S.L."/>
            <person name="Zaremba-Niedzwiedzka K."/>
            <person name="Martijn J."/>
            <person name="Lind A.E."/>
            <person name="van Eijk R."/>
            <person name="Schleper C."/>
            <person name="Guy L."/>
            <person name="Ettema T.J."/>
        </authorList>
    </citation>
    <scope>NUCLEOTIDE SEQUENCE</scope>
</reference>
<organism evidence="2">
    <name type="scientific">marine sediment metagenome</name>
    <dbReference type="NCBI Taxonomy" id="412755"/>
    <lineage>
        <taxon>unclassified sequences</taxon>
        <taxon>metagenomes</taxon>
        <taxon>ecological metagenomes</taxon>
    </lineage>
</organism>
<comment type="caution">
    <text evidence="2">The sequence shown here is derived from an EMBL/GenBank/DDBJ whole genome shotgun (WGS) entry which is preliminary data.</text>
</comment>
<name>A0A0F9V075_9ZZZZ</name>
<keyword evidence="1" id="KW-0812">Transmembrane</keyword>
<protein>
    <submittedName>
        <fullName evidence="2">Uncharacterized protein</fullName>
    </submittedName>
</protein>
<dbReference type="EMBL" id="LAZR01000732">
    <property type="protein sequence ID" value="KKN59253.1"/>
    <property type="molecule type" value="Genomic_DNA"/>
</dbReference>
<sequence length="72" mass="8310">MKKLKKQVIFDLALSWIIFMVIIATIVIEANVEYPWTRTTNALWIGGMIVLAFYIGRGVYRLTKYLQKGGDE</sequence>
<evidence type="ECO:0000256" key="1">
    <source>
        <dbReference type="SAM" id="Phobius"/>
    </source>
</evidence>
<proteinExistence type="predicted"/>
<accession>A0A0F9V075</accession>